<name>A0ABQ0JLR5_9VIBR</name>
<comment type="caution">
    <text evidence="2">The sequence shown here is derived from an EMBL/GenBank/DDBJ whole genome shotgun (WGS) entry which is preliminary data.</text>
</comment>
<evidence type="ECO:0000313" key="2">
    <source>
        <dbReference type="EMBL" id="GAL29689.1"/>
    </source>
</evidence>
<dbReference type="Proteomes" id="UP000029223">
    <property type="component" value="Unassembled WGS sequence"/>
</dbReference>
<accession>A0ABQ0JLR5</accession>
<keyword evidence="3" id="KW-1185">Reference proteome</keyword>
<dbReference type="EMBL" id="BBMS01000071">
    <property type="protein sequence ID" value="GAL29689.1"/>
    <property type="molecule type" value="Genomic_DNA"/>
</dbReference>
<keyword evidence="1" id="KW-0175">Coiled coil</keyword>
<evidence type="ECO:0000256" key="1">
    <source>
        <dbReference type="SAM" id="Coils"/>
    </source>
</evidence>
<organism evidence="2 3">
    <name type="scientific">Vibrio variabilis</name>
    <dbReference type="NCBI Taxonomy" id="990271"/>
    <lineage>
        <taxon>Bacteria</taxon>
        <taxon>Pseudomonadati</taxon>
        <taxon>Pseudomonadota</taxon>
        <taxon>Gammaproteobacteria</taxon>
        <taxon>Vibrionales</taxon>
        <taxon>Vibrionaceae</taxon>
        <taxon>Vibrio</taxon>
    </lineage>
</organism>
<feature type="coiled-coil region" evidence="1">
    <location>
        <begin position="124"/>
        <end position="186"/>
    </location>
</feature>
<proteinExistence type="predicted"/>
<gene>
    <name evidence="2" type="ORF">JCM19239_6037</name>
</gene>
<protein>
    <submittedName>
        <fullName evidence="2">Uncharacterized protein</fullName>
    </submittedName>
</protein>
<evidence type="ECO:0000313" key="3">
    <source>
        <dbReference type="Proteomes" id="UP000029223"/>
    </source>
</evidence>
<reference evidence="3" key="1">
    <citation type="submission" date="2014-09" db="EMBL/GenBank/DDBJ databases">
        <title>Vibrio variabilis JCM 19239. (C206) whole genome shotgun sequence.</title>
        <authorList>
            <person name="Sawabe T."/>
            <person name="Meirelles P."/>
            <person name="Nakanishi M."/>
            <person name="Sayaka M."/>
            <person name="Hattori M."/>
            <person name="Ohkuma M."/>
        </authorList>
    </citation>
    <scope>NUCLEOTIDE SEQUENCE [LARGE SCALE GENOMIC DNA]</scope>
    <source>
        <strain evidence="3">JCM 19239</strain>
    </source>
</reference>
<reference evidence="3" key="2">
    <citation type="submission" date="2014-09" db="EMBL/GenBank/DDBJ databases">
        <authorList>
            <consortium name="NBRP consortium"/>
            <person name="Sawabe T."/>
            <person name="Meirelles P."/>
            <person name="Nakanishi M."/>
            <person name="Sayaka M."/>
            <person name="Hattori M."/>
            <person name="Ohkuma M."/>
        </authorList>
    </citation>
    <scope>NUCLEOTIDE SEQUENCE [LARGE SCALE GENOMIC DNA]</scope>
    <source>
        <strain evidence="3">JCM 19239</strain>
    </source>
</reference>
<sequence>MSDNEQLELTQEELDLQEFLELSGAHSNAELFQKTATAVVSTIYKKLKESGIWKNKKIKTHHGVVTLKTWKDVCKYRFNKSESHVNEQIQNLNTFGLEVIEVAEGAGIGPDLLRKARKLEPEQLEHIKEEVSKAKTQKEKVELLQTHAEELQRQLNEQKDNAEQAHKTLEAKIEEESGLKEKWKAKFRLEQDKKTDHYSRDWTPRVSRIRYLSGRASEQGRIVLNGMYGLIADVSNLQKEDTLSPDEYQAAIDCLALLSETLLAEMTVVLKKLHTTFPGFELANQNVTAFPYTEDELKRLLILRGQLLDHHSQMMADAPQIVEKKRGPKPNVDEV</sequence>